<gene>
    <name evidence="2" type="ORF">SSX86_000475</name>
</gene>
<dbReference type="PANTHER" id="PTHR33287:SF3">
    <property type="entry name" value="OS03G0453550 PROTEIN"/>
    <property type="match status" value="1"/>
</dbReference>
<dbReference type="Proteomes" id="UP001408789">
    <property type="component" value="Unassembled WGS sequence"/>
</dbReference>
<reference evidence="2 3" key="1">
    <citation type="submission" date="2024-04" db="EMBL/GenBank/DDBJ databases">
        <title>The reference genome of an endangered Asteraceae, Deinandra increscens subsp. villosa, native to the Central Coast of California.</title>
        <authorList>
            <person name="Guilliams M."/>
            <person name="Hasenstab-Lehman K."/>
            <person name="Meyer R."/>
            <person name="Mcevoy S."/>
        </authorList>
    </citation>
    <scope>NUCLEOTIDE SEQUENCE [LARGE SCALE GENOMIC DNA]</scope>
    <source>
        <tissue evidence="2">Leaf</tissue>
    </source>
</reference>
<feature type="transmembrane region" description="Helical" evidence="1">
    <location>
        <begin position="64"/>
        <end position="82"/>
    </location>
</feature>
<feature type="transmembrane region" description="Helical" evidence="1">
    <location>
        <begin position="184"/>
        <end position="205"/>
    </location>
</feature>
<proteinExistence type="predicted"/>
<keyword evidence="3" id="KW-1185">Reference proteome</keyword>
<sequence>MAETKNAHHHIVEILAELQDHPLMEISESPGHLLLLNLWQREEHLFGSRITRKQSRIDLLRSQIFNLCLYFFTFHLFFFTVLSTNSLSETGTHSCRTWWVPMVVNLSTSIVMVFLVHVTMCRYWKAYGELERERAGNRALTRCVQELRMKGVSFDLSKEAGGGNRMKSSSVEIRWKVLTWCSRYLVTVCFLGVMFLAIPVCRFMVCF</sequence>
<keyword evidence="1" id="KW-0472">Membrane</keyword>
<name>A0AAP0DXZ6_9ASTR</name>
<evidence type="ECO:0000313" key="2">
    <source>
        <dbReference type="EMBL" id="KAK9080717.1"/>
    </source>
</evidence>
<keyword evidence="1" id="KW-1133">Transmembrane helix</keyword>
<comment type="caution">
    <text evidence="2">The sequence shown here is derived from an EMBL/GenBank/DDBJ whole genome shotgun (WGS) entry which is preliminary data.</text>
</comment>
<dbReference type="AlphaFoldDB" id="A0AAP0DXZ6"/>
<organism evidence="2 3">
    <name type="scientific">Deinandra increscens subsp. villosa</name>
    <dbReference type="NCBI Taxonomy" id="3103831"/>
    <lineage>
        <taxon>Eukaryota</taxon>
        <taxon>Viridiplantae</taxon>
        <taxon>Streptophyta</taxon>
        <taxon>Embryophyta</taxon>
        <taxon>Tracheophyta</taxon>
        <taxon>Spermatophyta</taxon>
        <taxon>Magnoliopsida</taxon>
        <taxon>eudicotyledons</taxon>
        <taxon>Gunneridae</taxon>
        <taxon>Pentapetalae</taxon>
        <taxon>asterids</taxon>
        <taxon>campanulids</taxon>
        <taxon>Asterales</taxon>
        <taxon>Asteraceae</taxon>
        <taxon>Asteroideae</taxon>
        <taxon>Heliantheae alliance</taxon>
        <taxon>Madieae</taxon>
        <taxon>Madiinae</taxon>
        <taxon>Deinandra</taxon>
    </lineage>
</organism>
<evidence type="ECO:0008006" key="4">
    <source>
        <dbReference type="Google" id="ProtNLM"/>
    </source>
</evidence>
<dbReference type="PANTHER" id="PTHR33287">
    <property type="entry name" value="OS03G0453550 PROTEIN"/>
    <property type="match status" value="1"/>
</dbReference>
<dbReference type="EMBL" id="JBCNJP010000002">
    <property type="protein sequence ID" value="KAK9080717.1"/>
    <property type="molecule type" value="Genomic_DNA"/>
</dbReference>
<protein>
    <recommendedName>
        <fullName evidence="4">Transmembrane protein</fullName>
    </recommendedName>
</protein>
<keyword evidence="1" id="KW-0812">Transmembrane</keyword>
<accession>A0AAP0DXZ6</accession>
<evidence type="ECO:0000256" key="1">
    <source>
        <dbReference type="SAM" id="Phobius"/>
    </source>
</evidence>
<feature type="transmembrane region" description="Helical" evidence="1">
    <location>
        <begin position="102"/>
        <end position="124"/>
    </location>
</feature>
<evidence type="ECO:0000313" key="3">
    <source>
        <dbReference type="Proteomes" id="UP001408789"/>
    </source>
</evidence>